<proteinExistence type="inferred from homology"/>
<dbReference type="InterPro" id="IPR013497">
    <property type="entry name" value="Topo_IA_cen"/>
</dbReference>
<dbReference type="InterPro" id="IPR003602">
    <property type="entry name" value="Topo_IA_DNA-bd_dom"/>
</dbReference>
<comment type="caution">
    <text evidence="14">The sequence shown here is derived from an EMBL/GenBank/DDBJ whole genome shotgun (WGS) entry which is preliminary data.</text>
</comment>
<feature type="domain" description="Toprim" evidence="12">
    <location>
        <begin position="5"/>
        <end position="115"/>
    </location>
</feature>
<reference evidence="14 15" key="1">
    <citation type="submission" date="2017-02" db="EMBL/GenBank/DDBJ databases">
        <title>Delving into the versatile metabolic prowess of the omnipresent phylum Bacteroidetes.</title>
        <authorList>
            <person name="Nobu M.K."/>
            <person name="Mei R."/>
            <person name="Narihiro T."/>
            <person name="Kuroda K."/>
            <person name="Liu W.-T."/>
        </authorList>
    </citation>
    <scope>NUCLEOTIDE SEQUENCE [LARGE SCALE GENOMIC DNA]</scope>
    <source>
        <strain evidence="14">ADurb.Bin417</strain>
    </source>
</reference>
<dbReference type="NCBIfam" id="TIGR01051">
    <property type="entry name" value="topA_bact"/>
    <property type="match status" value="1"/>
</dbReference>
<dbReference type="PRINTS" id="PR00417">
    <property type="entry name" value="PRTPISMRASEI"/>
</dbReference>
<dbReference type="PROSITE" id="PS00396">
    <property type="entry name" value="TOPO_IA_1"/>
    <property type="match status" value="1"/>
</dbReference>
<feature type="site" description="Interaction with DNA" evidence="10">
    <location>
        <position position="308"/>
    </location>
</feature>
<sequence length="793" mass="87421">MKEGISLVVVESPAKCRTIGKYLGNDYRVVATMGHIRDLPADELGVNVEKEFEPTYRVMPRKQKVVSQVRKEAGSAAVIFLATDEDREGEAIAWHVAQLLKRPAEEIKRVTFHEITPEAVRRAFNSPREIDLHLVNAQQARRVLDRLVGYTLSPLVGDLIKKGLSAGRVQSAALRILVEREKEITGFKSEQYYLVTAEVARADKPEAVFAIQLAGRDGKKISKPGIKDRGEAEQALAFLRANPLTVGQVTREERREFPDPPFTTSTLQQEAGRRLSLPASRTMSLAQQLYEGIELGDQGPVGLITYHRTDSLNLAQSARDEAARYIKAEFGNQYLPARPPVYRSRSSMAQEAHEAIRPTSTTRPPQSVAGYLSEGQLKLYTLVWNRFLASQMAPAVYELTRVRVDCDPYFLTTEGRVNRFDGHRRLAGFGQKDSVLPPLAEGDPLRLEKADLEEKATEPPPRYTEATLIKAMEKLGIGRPSTYAPIIETLVARLYVGREKRTLIPSPLGVMVNDLLVSHFPEVIDLRFTAQMEDRLDLIAEGKEAWRQVLAEFYKPFLASVQAAENNMASSEKCPKCGKRLIFRKSKKFGAFLGCEGYPDCDFTKNISVTSSEVCPKCGKPLILRESKKFGSFLGCEGYPACDFTKNIGQAGRWHSRSSKPEAPAGAEGEVPAAPAPAEVCPKCGKNLVLKKSKFGTFLGCEGYPACDFTRNLGKAGQRPAYRAKPSGSPGAGTVPCPKCKTGRLVERQSRYGKFLGCSNYPRCRYIEKSGAGGPQPDASSNGGKDGEGAVEQ</sequence>
<dbReference type="InterPro" id="IPR013498">
    <property type="entry name" value="Topo_IA_Znf"/>
</dbReference>
<dbReference type="InterPro" id="IPR005733">
    <property type="entry name" value="TopoI_bac-type"/>
</dbReference>
<keyword evidence="4" id="KW-0863">Zinc-finger</keyword>
<comment type="subunit">
    <text evidence="10">Monomer.</text>
</comment>
<keyword evidence="8 10" id="KW-0238">DNA-binding</keyword>
<dbReference type="InterPro" id="IPR028612">
    <property type="entry name" value="Topoisom_1_IA"/>
</dbReference>
<dbReference type="PANTHER" id="PTHR42785">
    <property type="entry name" value="DNA TOPOISOMERASE, TYPE IA, CORE"/>
    <property type="match status" value="1"/>
</dbReference>
<dbReference type="Gene3D" id="1.10.290.10">
    <property type="entry name" value="Topoisomerase I, domain 4"/>
    <property type="match status" value="1"/>
</dbReference>
<evidence type="ECO:0000256" key="8">
    <source>
        <dbReference type="ARBA" id="ARBA00023125"/>
    </source>
</evidence>
<keyword evidence="3" id="KW-0479">Metal-binding</keyword>
<dbReference type="InterPro" id="IPR013826">
    <property type="entry name" value="Topo_IA_cen_sub3"/>
</dbReference>
<dbReference type="InterPro" id="IPR013825">
    <property type="entry name" value="Topo_IA_cen_sub2"/>
</dbReference>
<dbReference type="Pfam" id="PF01131">
    <property type="entry name" value="Topoisom_bac"/>
    <property type="match status" value="1"/>
</dbReference>
<comment type="function">
    <text evidence="10">Releases the supercoiling and torsional tension of DNA, which is introduced during the DNA replication and transcription, by transiently cleaving and rejoining one strand of the DNA duplex. Introduces a single-strand break via transesterification at a target site in duplex DNA. The scissile phosphodiester is attacked by the catalytic tyrosine of the enzyme, resulting in the formation of a DNA-(5'-phosphotyrosyl)-enzyme intermediate and the expulsion of a 3'-OH DNA strand. The free DNA strand then undergoes passage around the unbroken strand, thus removing DNA supercoils. Finally, in the religation step, the DNA 3'-OH attacks the covalent intermediate to expel the active-site tyrosine and restore the DNA phosphodiester backbone.</text>
</comment>
<comment type="caution">
    <text evidence="10">Lacks conserved residue(s) required for the propagation of feature annotation.</text>
</comment>
<evidence type="ECO:0000256" key="1">
    <source>
        <dbReference type="ARBA" id="ARBA00000213"/>
    </source>
</evidence>
<keyword evidence="7 10" id="KW-0799">Topoisomerase</keyword>
<comment type="similarity">
    <text evidence="2 10">Belongs to the type IA topoisomerase family.</text>
</comment>
<dbReference type="GO" id="GO:0008270">
    <property type="term" value="F:zinc ion binding"/>
    <property type="evidence" value="ECO:0007669"/>
    <property type="project" value="UniProtKB-KW"/>
</dbReference>
<dbReference type="GO" id="GO:0003917">
    <property type="term" value="F:DNA topoisomerase type I (single strand cut, ATP-independent) activity"/>
    <property type="evidence" value="ECO:0007669"/>
    <property type="project" value="UniProtKB-UniRule"/>
</dbReference>
<evidence type="ECO:0000256" key="9">
    <source>
        <dbReference type="ARBA" id="ARBA00023235"/>
    </source>
</evidence>
<dbReference type="CDD" id="cd03363">
    <property type="entry name" value="TOPRIM_TopoIA_TopoI"/>
    <property type="match status" value="1"/>
</dbReference>
<evidence type="ECO:0000256" key="6">
    <source>
        <dbReference type="ARBA" id="ARBA00022842"/>
    </source>
</evidence>
<dbReference type="PANTHER" id="PTHR42785:SF1">
    <property type="entry name" value="DNA TOPOISOMERASE"/>
    <property type="match status" value="1"/>
</dbReference>
<dbReference type="PROSITE" id="PS52039">
    <property type="entry name" value="TOPO_IA_2"/>
    <property type="match status" value="1"/>
</dbReference>
<evidence type="ECO:0000256" key="3">
    <source>
        <dbReference type="ARBA" id="ARBA00022723"/>
    </source>
</evidence>
<dbReference type="InterPro" id="IPR006171">
    <property type="entry name" value="TOPRIM_dom"/>
</dbReference>
<dbReference type="SMART" id="SM00493">
    <property type="entry name" value="TOPRIM"/>
    <property type="match status" value="1"/>
</dbReference>
<dbReference type="Gene3D" id="3.40.50.140">
    <property type="match status" value="1"/>
</dbReference>
<keyword evidence="9 10" id="KW-0413">Isomerase</keyword>
<dbReference type="Pfam" id="PF01751">
    <property type="entry name" value="Toprim"/>
    <property type="match status" value="1"/>
</dbReference>
<evidence type="ECO:0000256" key="7">
    <source>
        <dbReference type="ARBA" id="ARBA00023029"/>
    </source>
</evidence>
<dbReference type="GO" id="GO:0005694">
    <property type="term" value="C:chromosome"/>
    <property type="evidence" value="ECO:0007669"/>
    <property type="project" value="InterPro"/>
</dbReference>
<evidence type="ECO:0000256" key="10">
    <source>
        <dbReference type="HAMAP-Rule" id="MF_00952"/>
    </source>
</evidence>
<dbReference type="InterPro" id="IPR034149">
    <property type="entry name" value="TOPRIM_TopoI"/>
</dbReference>
<feature type="site" description="Interaction with DNA" evidence="10">
    <location>
        <position position="493"/>
    </location>
</feature>
<feature type="region of interest" description="Interaction with DNA" evidence="10">
    <location>
        <begin position="165"/>
        <end position="170"/>
    </location>
</feature>
<evidence type="ECO:0000256" key="11">
    <source>
        <dbReference type="SAM" id="MobiDB-lite"/>
    </source>
</evidence>
<feature type="site" description="Interaction with DNA" evidence="10">
    <location>
        <position position="145"/>
    </location>
</feature>
<dbReference type="Gene3D" id="1.10.460.10">
    <property type="entry name" value="Topoisomerase I, domain 2"/>
    <property type="match status" value="1"/>
</dbReference>
<feature type="region of interest" description="Disordered" evidence="11">
    <location>
        <begin position="769"/>
        <end position="793"/>
    </location>
</feature>
<dbReference type="EMBL" id="MWAK01000033">
    <property type="protein sequence ID" value="OPZ93283.1"/>
    <property type="molecule type" value="Genomic_DNA"/>
</dbReference>
<accession>A0A1V5MJ75</accession>
<feature type="site" description="Interaction with DNA" evidence="10">
    <location>
        <position position="150"/>
    </location>
</feature>
<dbReference type="Gene3D" id="3.30.65.10">
    <property type="entry name" value="Bacterial Topoisomerase I, domain 1"/>
    <property type="match status" value="4"/>
</dbReference>
<dbReference type="HAMAP" id="MF_00952">
    <property type="entry name" value="Topoisom_1_prok"/>
    <property type="match status" value="1"/>
</dbReference>
<dbReference type="AlphaFoldDB" id="A0A1V5MJ75"/>
<dbReference type="GO" id="GO:0003677">
    <property type="term" value="F:DNA binding"/>
    <property type="evidence" value="ECO:0007669"/>
    <property type="project" value="UniProtKB-KW"/>
</dbReference>
<dbReference type="Gene3D" id="2.70.20.10">
    <property type="entry name" value="Topoisomerase I, domain 3"/>
    <property type="match status" value="1"/>
</dbReference>
<dbReference type="Proteomes" id="UP000485484">
    <property type="component" value="Unassembled WGS sequence"/>
</dbReference>
<feature type="active site" description="O-(5'-phospho-DNA)-tyrosine intermediate" evidence="10">
    <location>
        <position position="306"/>
    </location>
</feature>
<dbReference type="Pfam" id="PF01396">
    <property type="entry name" value="Zn_ribbon_Top1"/>
    <property type="match status" value="4"/>
</dbReference>
<feature type="site" description="Interaction with DNA" evidence="10">
    <location>
        <position position="35"/>
    </location>
</feature>
<evidence type="ECO:0000313" key="15">
    <source>
        <dbReference type="Proteomes" id="UP000485484"/>
    </source>
</evidence>
<dbReference type="PROSITE" id="PS50880">
    <property type="entry name" value="TOPRIM"/>
    <property type="match status" value="1"/>
</dbReference>
<keyword evidence="5" id="KW-0862">Zinc</keyword>
<dbReference type="InterPro" id="IPR013824">
    <property type="entry name" value="Topo_IA_cen_sub1"/>
</dbReference>
<dbReference type="SMART" id="SM00436">
    <property type="entry name" value="TOP1Bc"/>
    <property type="match status" value="1"/>
</dbReference>
<evidence type="ECO:0000256" key="4">
    <source>
        <dbReference type="ARBA" id="ARBA00022771"/>
    </source>
</evidence>
<evidence type="ECO:0000256" key="5">
    <source>
        <dbReference type="ARBA" id="ARBA00022833"/>
    </source>
</evidence>
<evidence type="ECO:0000259" key="13">
    <source>
        <dbReference type="PROSITE" id="PS52039"/>
    </source>
</evidence>
<dbReference type="InterPro" id="IPR000380">
    <property type="entry name" value="Topo_IA"/>
</dbReference>
<gene>
    <name evidence="10 14" type="primary">topA</name>
    <name evidence="14" type="ORF">BWY73_00402</name>
</gene>
<dbReference type="InterPro" id="IPR003601">
    <property type="entry name" value="Topo_IA_2"/>
</dbReference>
<dbReference type="SMART" id="SM00437">
    <property type="entry name" value="TOP1Ac"/>
    <property type="match status" value="1"/>
</dbReference>
<evidence type="ECO:0000313" key="14">
    <source>
        <dbReference type="EMBL" id="OPZ93283.1"/>
    </source>
</evidence>
<feature type="site" description="Interaction with DNA" evidence="10">
    <location>
        <position position="142"/>
    </location>
</feature>
<dbReference type="GO" id="GO:0006265">
    <property type="term" value="P:DNA topological change"/>
    <property type="evidence" value="ECO:0007669"/>
    <property type="project" value="UniProtKB-UniRule"/>
</dbReference>
<dbReference type="CDD" id="cd00186">
    <property type="entry name" value="TOP1Ac"/>
    <property type="match status" value="1"/>
</dbReference>
<comment type="catalytic activity">
    <reaction evidence="1 10">
        <text>ATP-independent breakage of single-stranded DNA, followed by passage and rejoining.</text>
        <dbReference type="EC" id="5.6.2.1"/>
    </reaction>
</comment>
<evidence type="ECO:0000259" key="12">
    <source>
        <dbReference type="PROSITE" id="PS50880"/>
    </source>
</evidence>
<keyword evidence="6" id="KW-0460">Magnesium</keyword>
<name>A0A1V5MJ75_UNCT6</name>
<protein>
    <recommendedName>
        <fullName evidence="10">DNA topoisomerase 1</fullName>
        <ecNumber evidence="10">5.6.2.1</ecNumber>
    </recommendedName>
    <alternativeName>
        <fullName evidence="10">DNA topoisomerase I</fullName>
    </alternativeName>
</protein>
<dbReference type="SUPFAM" id="SSF56712">
    <property type="entry name" value="Prokaryotic type I DNA topoisomerase"/>
    <property type="match status" value="1"/>
</dbReference>
<dbReference type="InterPro" id="IPR023406">
    <property type="entry name" value="Topo_IA_AS"/>
</dbReference>
<dbReference type="SUPFAM" id="SSF57783">
    <property type="entry name" value="Zinc beta-ribbon"/>
    <property type="match status" value="4"/>
</dbReference>
<evidence type="ECO:0000256" key="2">
    <source>
        <dbReference type="ARBA" id="ARBA00009446"/>
    </source>
</evidence>
<feature type="domain" description="Topo IA-type catalytic" evidence="13">
    <location>
        <begin position="131"/>
        <end position="561"/>
    </location>
</feature>
<feature type="site" description="Interaction with DNA" evidence="10">
    <location>
        <position position="141"/>
    </location>
</feature>
<dbReference type="EC" id="5.6.2.1" evidence="10"/>
<organism evidence="14 15">
    <name type="scientific">candidate division TA06 bacterium ADurb.Bin417</name>
    <dbReference type="NCBI Taxonomy" id="1852828"/>
    <lineage>
        <taxon>Bacteria</taxon>
        <taxon>Bacteria division TA06</taxon>
    </lineage>
</organism>
<dbReference type="InterPro" id="IPR023405">
    <property type="entry name" value="Topo_IA_core_domain"/>
</dbReference>